<organism evidence="2 3">
    <name type="scientific">Brevibacillus fluminis</name>
    <dbReference type="NCBI Taxonomy" id="511487"/>
    <lineage>
        <taxon>Bacteria</taxon>
        <taxon>Bacillati</taxon>
        <taxon>Bacillota</taxon>
        <taxon>Bacilli</taxon>
        <taxon>Bacillales</taxon>
        <taxon>Paenibacillaceae</taxon>
        <taxon>Brevibacillus</taxon>
    </lineage>
</organism>
<dbReference type="GO" id="GO:0003677">
    <property type="term" value="F:DNA binding"/>
    <property type="evidence" value="ECO:0007669"/>
    <property type="project" value="InterPro"/>
</dbReference>
<sequence>MEESTFRKRKETRLVVLKPEAALVRMVFEKYASGKGIKAIANELNHSGYKTKWGKAFSVHRVPDFLRNDRLMLPFSSM</sequence>
<feature type="domain" description="Recombinase" evidence="1">
    <location>
        <begin position="20"/>
        <end position="71"/>
    </location>
</feature>
<dbReference type="OrthoDB" id="2476685at2"/>
<dbReference type="Proteomes" id="UP000271031">
    <property type="component" value="Unassembled WGS sequence"/>
</dbReference>
<evidence type="ECO:0000313" key="2">
    <source>
        <dbReference type="EMBL" id="RNB86874.1"/>
    </source>
</evidence>
<dbReference type="InterPro" id="IPR011109">
    <property type="entry name" value="DNA_bind_recombinase_dom"/>
</dbReference>
<dbReference type="EMBL" id="RHHQ01000012">
    <property type="protein sequence ID" value="RNB86874.1"/>
    <property type="molecule type" value="Genomic_DNA"/>
</dbReference>
<keyword evidence="3" id="KW-1185">Reference proteome</keyword>
<gene>
    <name evidence="2" type="ORF">EDM56_14220</name>
</gene>
<reference evidence="2 3" key="1">
    <citation type="submission" date="2018-10" db="EMBL/GenBank/DDBJ databases">
        <title>Phylogenomics of Brevibacillus.</title>
        <authorList>
            <person name="Dunlap C."/>
        </authorList>
    </citation>
    <scope>NUCLEOTIDE SEQUENCE [LARGE SCALE GENOMIC DNA]</scope>
    <source>
        <strain evidence="2 3">JCM 15716</strain>
    </source>
</reference>
<protein>
    <recommendedName>
        <fullName evidence="1">Recombinase domain-containing protein</fullName>
    </recommendedName>
</protein>
<dbReference type="GO" id="GO:0000150">
    <property type="term" value="F:DNA strand exchange activity"/>
    <property type="evidence" value="ECO:0007669"/>
    <property type="project" value="InterPro"/>
</dbReference>
<dbReference type="RefSeq" id="WP_122918571.1">
    <property type="nucleotide sequence ID" value="NZ_RHHQ01000012.1"/>
</dbReference>
<dbReference type="Gene3D" id="3.90.1750.20">
    <property type="entry name" value="Putative Large Serine Recombinase, Chain B, Domain 2"/>
    <property type="match status" value="1"/>
</dbReference>
<dbReference type="Pfam" id="PF07508">
    <property type="entry name" value="Recombinase"/>
    <property type="match status" value="1"/>
</dbReference>
<proteinExistence type="predicted"/>
<name>A0A3M8DFR9_9BACL</name>
<dbReference type="AlphaFoldDB" id="A0A3M8DFR9"/>
<evidence type="ECO:0000259" key="1">
    <source>
        <dbReference type="Pfam" id="PF07508"/>
    </source>
</evidence>
<dbReference type="InterPro" id="IPR038109">
    <property type="entry name" value="DNA_bind_recomb_sf"/>
</dbReference>
<evidence type="ECO:0000313" key="3">
    <source>
        <dbReference type="Proteomes" id="UP000271031"/>
    </source>
</evidence>
<comment type="caution">
    <text evidence="2">The sequence shown here is derived from an EMBL/GenBank/DDBJ whole genome shotgun (WGS) entry which is preliminary data.</text>
</comment>
<accession>A0A3M8DFR9</accession>